<dbReference type="EMBL" id="NGLE02000001">
    <property type="protein sequence ID" value="MEI5992868.1"/>
    <property type="molecule type" value="Genomic_DNA"/>
</dbReference>
<dbReference type="OrthoDB" id="193997at2"/>
<dbReference type="InterPro" id="IPR027417">
    <property type="entry name" value="P-loop_NTPase"/>
</dbReference>
<keyword evidence="3" id="KW-1185">Reference proteome</keyword>
<evidence type="ECO:0000313" key="1">
    <source>
        <dbReference type="EMBL" id="MEI5992868.1"/>
    </source>
</evidence>
<organism evidence="2">
    <name type="scientific">Candidatus Enterococcus mansonii</name>
    <dbReference type="NCBI Taxonomy" id="1834181"/>
    <lineage>
        <taxon>Bacteria</taxon>
        <taxon>Bacillati</taxon>
        <taxon>Bacillota</taxon>
        <taxon>Bacilli</taxon>
        <taxon>Lactobacillales</taxon>
        <taxon>Enterococcaceae</taxon>
        <taxon>Enterococcus</taxon>
    </lineage>
</organism>
<dbReference type="EMBL" id="NGLE01000004">
    <property type="protein sequence ID" value="OTO05511.1"/>
    <property type="molecule type" value="Genomic_DNA"/>
</dbReference>
<dbReference type="AlphaFoldDB" id="A0A242C5P3"/>
<evidence type="ECO:0000313" key="3">
    <source>
        <dbReference type="Proteomes" id="UP000195139"/>
    </source>
</evidence>
<gene>
    <name evidence="1" type="ORF">A5880_000407</name>
    <name evidence="2" type="ORF">A5880_002684</name>
</gene>
<reference evidence="2" key="1">
    <citation type="submission" date="2017-05" db="EMBL/GenBank/DDBJ databases">
        <title>The Genome Sequence of Enterococcus sp. 4G2_DIV0659.</title>
        <authorList>
            <consortium name="The Broad Institute Genomics Platform"/>
            <consortium name="The Broad Institute Genomic Center for Infectious Diseases"/>
            <person name="Earl A."/>
            <person name="Manson A."/>
            <person name="Schwartman J."/>
            <person name="Gilmore M."/>
            <person name="Abouelleil A."/>
            <person name="Cao P."/>
            <person name="Chapman S."/>
            <person name="Cusick C."/>
            <person name="Shea T."/>
            <person name="Young S."/>
            <person name="Neafsey D."/>
            <person name="Nusbaum C."/>
            <person name="Birren B."/>
        </authorList>
    </citation>
    <scope>NUCLEOTIDE SEQUENCE [LARGE SCALE GENOMIC DNA]</scope>
    <source>
        <strain evidence="2">4G2_DIV0659</strain>
    </source>
</reference>
<proteinExistence type="predicted"/>
<evidence type="ECO:0008006" key="4">
    <source>
        <dbReference type="Google" id="ProtNLM"/>
    </source>
</evidence>
<protein>
    <recommendedName>
        <fullName evidence="4">Shikimate kinase</fullName>
    </recommendedName>
</protein>
<sequence>MNVFFIFGPQAVGKMTIGEIVAKKLDLIMLHNHRTLELLQPIFGWTAPTFELSALFRQLIFSKFVEEQSSKGLVFTLVLDFSSKADMEEFNQYKELFTAKGIEPYFVELEADLSERLYRNKTEHRLNQKPSKRDTSHSEKELLQAHEDYRLNSLPGEVKEKYYYRLDVTSLTAEQAADRIMKQFNLKE</sequence>
<name>A0A242C5P3_9ENTE</name>
<reference evidence="1 3" key="2">
    <citation type="submission" date="2018-07" db="EMBL/GenBank/DDBJ databases">
        <title>The Genome Sequence of Enterococcus sp. DIV0659b.</title>
        <authorList>
            <consortium name="The Broad Institute Genomics Platform"/>
            <consortium name="The Broad Institute Genomic Center for Infectious Diseases"/>
            <person name="Earl A."/>
            <person name="Manson A."/>
            <person name="Schwartman J."/>
            <person name="Gilmore M."/>
            <person name="Abouelleil A."/>
            <person name="Cao P."/>
            <person name="Chapman S."/>
            <person name="Cusick C."/>
            <person name="Shea T."/>
            <person name="Young S."/>
            <person name="Neafsey D."/>
            <person name="Nusbaum C."/>
            <person name="Birren B."/>
        </authorList>
    </citation>
    <scope>NUCLEOTIDE SEQUENCE [LARGE SCALE GENOMIC DNA]</scope>
    <source>
        <strain evidence="1 3">4G2_DIV0659</strain>
    </source>
</reference>
<evidence type="ECO:0000313" key="2">
    <source>
        <dbReference type="EMBL" id="OTO05511.1"/>
    </source>
</evidence>
<accession>A0A242C5P3</accession>
<dbReference type="RefSeq" id="WP_086331549.1">
    <property type="nucleotide sequence ID" value="NZ_NGLE02000001.1"/>
</dbReference>
<dbReference type="SUPFAM" id="SSF52540">
    <property type="entry name" value="P-loop containing nucleoside triphosphate hydrolases"/>
    <property type="match status" value="1"/>
</dbReference>
<comment type="caution">
    <text evidence="2">The sequence shown here is derived from an EMBL/GenBank/DDBJ whole genome shotgun (WGS) entry which is preliminary data.</text>
</comment>
<dbReference type="STRING" id="1834181.A5880_002684"/>
<dbReference type="Gene3D" id="3.40.50.300">
    <property type="entry name" value="P-loop containing nucleotide triphosphate hydrolases"/>
    <property type="match status" value="1"/>
</dbReference>
<dbReference type="Proteomes" id="UP000195139">
    <property type="component" value="Unassembled WGS sequence"/>
</dbReference>